<dbReference type="RefSeq" id="WP_146433179.1">
    <property type="nucleotide sequence ID" value="NZ_SJPF01000003.1"/>
</dbReference>
<dbReference type="PANTHER" id="PTHR35889:SF3">
    <property type="entry name" value="F-BOX DOMAIN-CONTAINING PROTEIN"/>
    <property type="match status" value="1"/>
</dbReference>
<protein>
    <recommendedName>
        <fullName evidence="5">DUF1549 domain-containing protein</fullName>
    </recommendedName>
</protein>
<accession>A0A5C5V647</accession>
<proteinExistence type="predicted"/>
<sequence length="556" mass="62942">MATFSRIGLAICLMVGWVSISMAARSSDDYGIPQVAEINEQISLVWKDYGIKPAPEAQDFEWVRRVYLDIIGRVPSVAELEEFQRDRSKDRKKNLVEKLLNDSTYTEEYARNWTTIWTNVLIGRNGGLDNNSQINREGMQKYLRDSFARNKPYDQMVREIVTAEGANAPGMPGFNGAVNFYMDKLAEDGVQATAKTAQIFLGVQVQCTQCHNHPFNSWKQDKFWELNAFFRQTRARRNRGMEANNGNGMAMSLANVDFRGESGNPSQAEVYYELRNGLMEVAYPVFIDGTNIDPNGMVSQVNRREELSKFINDSREMQEAIVNRTWSHFFGHGFTKPIDDMGPHNRPSHPELMTYLGEEFRGSSFNMKELIKWITLSQAYGLSSKITKGNEVDDPTIGETPKFSHFYLRQMDAEQLYESLIVATQAHKTRADYAEQERMKSMWMQQFTIAFGTDEGDESTTFNGTIPQALMMFNGDLIREATSIKPGSFIATLAANGDDGKEAIRHLYMATVARRPTKTEMQAAGVLVASHKGNVAAALQDVFWALLNSNEFILNH</sequence>
<keyword evidence="4" id="KW-1185">Reference proteome</keyword>
<dbReference type="Proteomes" id="UP000318878">
    <property type="component" value="Unassembled WGS sequence"/>
</dbReference>
<reference evidence="3 4" key="1">
    <citation type="submission" date="2019-02" db="EMBL/GenBank/DDBJ databases">
        <title>Deep-cultivation of Planctomycetes and their phenomic and genomic characterization uncovers novel biology.</title>
        <authorList>
            <person name="Wiegand S."/>
            <person name="Jogler M."/>
            <person name="Boedeker C."/>
            <person name="Pinto D."/>
            <person name="Vollmers J."/>
            <person name="Rivas-Marin E."/>
            <person name="Kohn T."/>
            <person name="Peeters S.H."/>
            <person name="Heuer A."/>
            <person name="Rast P."/>
            <person name="Oberbeckmann S."/>
            <person name="Bunk B."/>
            <person name="Jeske O."/>
            <person name="Meyerdierks A."/>
            <person name="Storesund J.E."/>
            <person name="Kallscheuer N."/>
            <person name="Luecker S."/>
            <person name="Lage O.M."/>
            <person name="Pohl T."/>
            <person name="Merkel B.J."/>
            <person name="Hornburger P."/>
            <person name="Mueller R.-W."/>
            <person name="Bruemmer F."/>
            <person name="Labrenz M."/>
            <person name="Spormann A.M."/>
            <person name="Op Den Camp H."/>
            <person name="Overmann J."/>
            <person name="Amann R."/>
            <person name="Jetten M.S.M."/>
            <person name="Mascher T."/>
            <person name="Medema M.H."/>
            <person name="Devos D.P."/>
            <person name="Kaster A.-K."/>
            <person name="Ovreas L."/>
            <person name="Rohde M."/>
            <person name="Galperin M.Y."/>
            <person name="Jogler C."/>
        </authorList>
    </citation>
    <scope>NUCLEOTIDE SEQUENCE [LARGE SCALE GENOMIC DNA]</scope>
    <source>
        <strain evidence="3 4">Enr8</strain>
    </source>
</reference>
<comment type="caution">
    <text evidence="3">The sequence shown here is derived from an EMBL/GenBank/DDBJ whole genome shotgun (WGS) entry which is preliminary data.</text>
</comment>
<dbReference type="Pfam" id="PF07587">
    <property type="entry name" value="PSD1"/>
    <property type="match status" value="1"/>
</dbReference>
<evidence type="ECO:0000313" key="4">
    <source>
        <dbReference type="Proteomes" id="UP000318878"/>
    </source>
</evidence>
<feature type="domain" description="DUF1553" evidence="2">
    <location>
        <begin position="304"/>
        <end position="431"/>
    </location>
</feature>
<feature type="domain" description="DUF1549" evidence="1">
    <location>
        <begin position="38"/>
        <end position="234"/>
    </location>
</feature>
<evidence type="ECO:0008006" key="5">
    <source>
        <dbReference type="Google" id="ProtNLM"/>
    </source>
</evidence>
<dbReference type="InterPro" id="IPR011444">
    <property type="entry name" value="DUF1549"/>
</dbReference>
<dbReference type="AlphaFoldDB" id="A0A5C5V647"/>
<evidence type="ECO:0000259" key="2">
    <source>
        <dbReference type="Pfam" id="PF07587"/>
    </source>
</evidence>
<dbReference type="EMBL" id="SJPF01000003">
    <property type="protein sequence ID" value="TWT33369.1"/>
    <property type="molecule type" value="Genomic_DNA"/>
</dbReference>
<organism evidence="3 4">
    <name type="scientific">Blastopirellula retiformator</name>
    <dbReference type="NCBI Taxonomy" id="2527970"/>
    <lineage>
        <taxon>Bacteria</taxon>
        <taxon>Pseudomonadati</taxon>
        <taxon>Planctomycetota</taxon>
        <taxon>Planctomycetia</taxon>
        <taxon>Pirellulales</taxon>
        <taxon>Pirellulaceae</taxon>
        <taxon>Blastopirellula</taxon>
    </lineage>
</organism>
<gene>
    <name evidence="3" type="ORF">Enr8_31960</name>
</gene>
<dbReference type="InterPro" id="IPR022655">
    <property type="entry name" value="DUF1553"/>
</dbReference>
<dbReference type="PANTHER" id="PTHR35889">
    <property type="entry name" value="CYCLOINULO-OLIGOSACCHARIDE FRUCTANOTRANSFERASE-RELATED"/>
    <property type="match status" value="1"/>
</dbReference>
<dbReference type="OrthoDB" id="289126at2"/>
<name>A0A5C5V647_9BACT</name>
<evidence type="ECO:0000259" key="1">
    <source>
        <dbReference type="Pfam" id="PF07583"/>
    </source>
</evidence>
<evidence type="ECO:0000313" key="3">
    <source>
        <dbReference type="EMBL" id="TWT33369.1"/>
    </source>
</evidence>
<dbReference type="Pfam" id="PF07583">
    <property type="entry name" value="PSCyt2"/>
    <property type="match status" value="1"/>
</dbReference>